<keyword evidence="8" id="KW-1185">Reference proteome</keyword>
<dbReference type="Pfam" id="PF00332">
    <property type="entry name" value="Glyco_hydro_17"/>
    <property type="match status" value="1"/>
</dbReference>
<dbReference type="InterPro" id="IPR000490">
    <property type="entry name" value="Glyco_hydro_17"/>
</dbReference>
<dbReference type="Gramene" id="ONK72561">
    <property type="protein sequence ID" value="ONK72561"/>
    <property type="gene ID" value="A4U43_C04F20700"/>
</dbReference>
<feature type="compositionally biased region" description="Low complexity" evidence="5">
    <location>
        <begin position="110"/>
        <end position="119"/>
    </location>
</feature>
<evidence type="ECO:0000256" key="6">
    <source>
        <dbReference type="SAM" id="SignalP"/>
    </source>
</evidence>
<feature type="signal peptide" evidence="6">
    <location>
        <begin position="1"/>
        <end position="19"/>
    </location>
</feature>
<keyword evidence="2" id="KW-0378">Hydrolase</keyword>
<evidence type="ECO:0000313" key="7">
    <source>
        <dbReference type="EMBL" id="ONK72561.1"/>
    </source>
</evidence>
<sequence length="318" mass="35187">MSLSPLLFLLLLSFSLSLGQRRNFPLPRRQLRPARQRPPSAAVSVHPIRHLRAAAVKIYDANPPISAPLGTRVAVSIMVPNDESLPRLQPIRAPTRGSPLPPPILPPRPASASSSSATRSLKKHKIRQIKVGTSLAMDALSASFPPSSGEFRPDIAEPVIKPLLKFLNDTGSYYFVDAYPYFPWSSNPTQINLDYALFRANSSLYYFDPASRLTYTNLLDQMLDAVIFAMKRVGFGSVNLLPCETGWPNAATLTRSVPTIYERCHLQSERSEAVPGTARDSAPTRFVHARLRIRVVQREPEAWAGNGTALRDAVPKRN</sequence>
<evidence type="ECO:0008006" key="9">
    <source>
        <dbReference type="Google" id="ProtNLM"/>
    </source>
</evidence>
<dbReference type="GO" id="GO:0005975">
    <property type="term" value="P:carbohydrate metabolic process"/>
    <property type="evidence" value="ECO:0007669"/>
    <property type="project" value="InterPro"/>
</dbReference>
<dbReference type="Proteomes" id="UP000243459">
    <property type="component" value="Chromosome 4"/>
</dbReference>
<dbReference type="SUPFAM" id="SSF51445">
    <property type="entry name" value="(Trans)glycosidases"/>
    <property type="match status" value="1"/>
</dbReference>
<feature type="compositionally biased region" description="Pro residues" evidence="5">
    <location>
        <begin position="99"/>
        <end position="109"/>
    </location>
</feature>
<evidence type="ECO:0000256" key="3">
    <source>
        <dbReference type="ARBA" id="ARBA00023295"/>
    </source>
</evidence>
<organism evidence="7 8">
    <name type="scientific">Asparagus officinalis</name>
    <name type="common">Garden asparagus</name>
    <dbReference type="NCBI Taxonomy" id="4686"/>
    <lineage>
        <taxon>Eukaryota</taxon>
        <taxon>Viridiplantae</taxon>
        <taxon>Streptophyta</taxon>
        <taxon>Embryophyta</taxon>
        <taxon>Tracheophyta</taxon>
        <taxon>Spermatophyta</taxon>
        <taxon>Magnoliopsida</taxon>
        <taxon>Liliopsida</taxon>
        <taxon>Asparagales</taxon>
        <taxon>Asparagaceae</taxon>
        <taxon>Asparagoideae</taxon>
        <taxon>Asparagus</taxon>
    </lineage>
</organism>
<evidence type="ECO:0000256" key="1">
    <source>
        <dbReference type="ARBA" id="ARBA00008773"/>
    </source>
</evidence>
<dbReference type="GO" id="GO:0004553">
    <property type="term" value="F:hydrolase activity, hydrolyzing O-glycosyl compounds"/>
    <property type="evidence" value="ECO:0007669"/>
    <property type="project" value="InterPro"/>
</dbReference>
<dbReference type="InterPro" id="IPR044965">
    <property type="entry name" value="Glyco_hydro_17_plant"/>
</dbReference>
<evidence type="ECO:0000256" key="2">
    <source>
        <dbReference type="ARBA" id="ARBA00022801"/>
    </source>
</evidence>
<feature type="region of interest" description="Disordered" evidence="5">
    <location>
        <begin position="86"/>
        <end position="120"/>
    </location>
</feature>
<evidence type="ECO:0000256" key="5">
    <source>
        <dbReference type="SAM" id="MobiDB-lite"/>
    </source>
</evidence>
<dbReference type="EMBL" id="CM007384">
    <property type="protein sequence ID" value="ONK72561.1"/>
    <property type="molecule type" value="Genomic_DNA"/>
</dbReference>
<evidence type="ECO:0000313" key="8">
    <source>
        <dbReference type="Proteomes" id="UP000243459"/>
    </source>
</evidence>
<accession>A0A5P1F7C8</accession>
<protein>
    <recommendedName>
        <fullName evidence="9">Glucan endo-1,3-beta-D-glucosidase</fullName>
    </recommendedName>
</protein>
<keyword evidence="6" id="KW-0732">Signal</keyword>
<feature type="chain" id="PRO_5024279866" description="Glucan endo-1,3-beta-D-glucosidase" evidence="6">
    <location>
        <begin position="20"/>
        <end position="318"/>
    </location>
</feature>
<name>A0A5P1F7C8_ASPOF</name>
<keyword evidence="3" id="KW-0326">Glycosidase</keyword>
<dbReference type="PANTHER" id="PTHR32227">
    <property type="entry name" value="GLUCAN ENDO-1,3-BETA-GLUCOSIDASE BG1-RELATED-RELATED"/>
    <property type="match status" value="1"/>
</dbReference>
<dbReference type="Gene3D" id="3.20.20.80">
    <property type="entry name" value="Glycosidases"/>
    <property type="match status" value="1"/>
</dbReference>
<reference evidence="8" key="1">
    <citation type="journal article" date="2017" name="Nat. Commun.">
        <title>The asparagus genome sheds light on the origin and evolution of a young Y chromosome.</title>
        <authorList>
            <person name="Harkess A."/>
            <person name="Zhou J."/>
            <person name="Xu C."/>
            <person name="Bowers J.E."/>
            <person name="Van der Hulst R."/>
            <person name="Ayyampalayam S."/>
            <person name="Mercati F."/>
            <person name="Riccardi P."/>
            <person name="McKain M.R."/>
            <person name="Kakrana A."/>
            <person name="Tang H."/>
            <person name="Ray J."/>
            <person name="Groenendijk J."/>
            <person name="Arikit S."/>
            <person name="Mathioni S.M."/>
            <person name="Nakano M."/>
            <person name="Shan H."/>
            <person name="Telgmann-Rauber A."/>
            <person name="Kanno A."/>
            <person name="Yue Z."/>
            <person name="Chen H."/>
            <person name="Li W."/>
            <person name="Chen Y."/>
            <person name="Xu X."/>
            <person name="Zhang Y."/>
            <person name="Luo S."/>
            <person name="Chen H."/>
            <person name="Gao J."/>
            <person name="Mao Z."/>
            <person name="Pires J.C."/>
            <person name="Luo M."/>
            <person name="Kudrna D."/>
            <person name="Wing R.A."/>
            <person name="Meyers B.C."/>
            <person name="Yi K."/>
            <person name="Kong H."/>
            <person name="Lavrijsen P."/>
            <person name="Sunseri F."/>
            <person name="Falavigna A."/>
            <person name="Ye Y."/>
            <person name="Leebens-Mack J.H."/>
            <person name="Chen G."/>
        </authorList>
    </citation>
    <scope>NUCLEOTIDE SEQUENCE [LARGE SCALE GENOMIC DNA]</scope>
    <source>
        <strain evidence="8">cv. DH0086</strain>
    </source>
</reference>
<dbReference type="InterPro" id="IPR017853">
    <property type="entry name" value="GH"/>
</dbReference>
<evidence type="ECO:0000256" key="4">
    <source>
        <dbReference type="RuleBase" id="RU004335"/>
    </source>
</evidence>
<proteinExistence type="inferred from homology"/>
<dbReference type="AlphaFoldDB" id="A0A5P1F7C8"/>
<comment type="similarity">
    <text evidence="1 4">Belongs to the glycosyl hydrolase 17 family.</text>
</comment>
<gene>
    <name evidence="7" type="ORF">A4U43_C04F20700</name>
</gene>